<evidence type="ECO:0000313" key="1">
    <source>
        <dbReference type="EMBL" id="KAG9354328.1"/>
    </source>
</evidence>
<dbReference type="AlphaFoldDB" id="A0A8T2PSP2"/>
<dbReference type="InterPro" id="IPR035892">
    <property type="entry name" value="C2_domain_sf"/>
</dbReference>
<reference evidence="1" key="1">
    <citation type="thesis" date="2021" institute="BYU ScholarsArchive" country="Provo, UT, USA">
        <title>Applications of and Algorithms for Genome Assembly and Genomic Analyses with an Emphasis on Marine Teleosts.</title>
        <authorList>
            <person name="Pickett B.D."/>
        </authorList>
    </citation>
    <scope>NUCLEOTIDE SEQUENCE</scope>
    <source>
        <strain evidence="1">HI-2016</strain>
    </source>
</reference>
<sequence length="209" mass="22815">MLAPRGSDTGLIDVAAVASGHHGKSNGINIVGPSNAEPSTANPGMYQLDIVLRKGHNLAIRDRGGVGLCETQLPPLSLRLSLALLPLWTEDQISTSGGKRKFSQYRKRKVSAPFHHSTIPRGSVLSGGVNGMVVTWGLPRKLGTVTTMLVQHAVAEVFRSRTIHKNLNPVWEEKVTLLVDTLREPLYVKNGTNQMAGDAFWELMEYRLS</sequence>
<dbReference type="SUPFAM" id="SSF49562">
    <property type="entry name" value="C2 domain (Calcium/lipid-binding domain, CaLB)"/>
    <property type="match status" value="1"/>
</dbReference>
<accession>A0A8T2PSP2</accession>
<evidence type="ECO:0000313" key="2">
    <source>
        <dbReference type="Proteomes" id="UP000824540"/>
    </source>
</evidence>
<dbReference type="EMBL" id="JAFBMS010000002">
    <property type="protein sequence ID" value="KAG9354328.1"/>
    <property type="molecule type" value="Genomic_DNA"/>
</dbReference>
<comment type="caution">
    <text evidence="1">The sequence shown here is derived from an EMBL/GenBank/DDBJ whole genome shotgun (WGS) entry which is preliminary data.</text>
</comment>
<dbReference type="OrthoDB" id="5973539at2759"/>
<name>A0A8T2PSP2_9TELE</name>
<evidence type="ECO:0008006" key="3">
    <source>
        <dbReference type="Google" id="ProtNLM"/>
    </source>
</evidence>
<protein>
    <recommendedName>
        <fullName evidence="3">C2 domain-containing protein</fullName>
    </recommendedName>
</protein>
<organism evidence="1 2">
    <name type="scientific">Albula glossodonta</name>
    <name type="common">roundjaw bonefish</name>
    <dbReference type="NCBI Taxonomy" id="121402"/>
    <lineage>
        <taxon>Eukaryota</taxon>
        <taxon>Metazoa</taxon>
        <taxon>Chordata</taxon>
        <taxon>Craniata</taxon>
        <taxon>Vertebrata</taxon>
        <taxon>Euteleostomi</taxon>
        <taxon>Actinopterygii</taxon>
        <taxon>Neopterygii</taxon>
        <taxon>Teleostei</taxon>
        <taxon>Albuliformes</taxon>
        <taxon>Albulidae</taxon>
        <taxon>Albula</taxon>
    </lineage>
</organism>
<dbReference type="Proteomes" id="UP000824540">
    <property type="component" value="Unassembled WGS sequence"/>
</dbReference>
<gene>
    <name evidence="1" type="ORF">JZ751_001033</name>
</gene>
<proteinExistence type="predicted"/>
<keyword evidence="2" id="KW-1185">Reference proteome</keyword>